<evidence type="ECO:0000313" key="2">
    <source>
        <dbReference type="EMBL" id="EMA61319.1"/>
    </source>
</evidence>
<dbReference type="RefSeq" id="WP_008366315.1">
    <property type="nucleotide sequence ID" value="NZ_AOJF01000032.1"/>
</dbReference>
<dbReference type="GO" id="GO:0008168">
    <property type="term" value="F:methyltransferase activity"/>
    <property type="evidence" value="ECO:0007669"/>
    <property type="project" value="UniProtKB-KW"/>
</dbReference>
<dbReference type="InterPro" id="IPR050508">
    <property type="entry name" value="Methyltransf_Superfamily"/>
</dbReference>
<dbReference type="PANTHER" id="PTHR42912">
    <property type="entry name" value="METHYLTRANSFERASE"/>
    <property type="match status" value="1"/>
</dbReference>
<dbReference type="Gene3D" id="3.40.50.150">
    <property type="entry name" value="Vaccinia Virus protein VP39"/>
    <property type="match status" value="1"/>
</dbReference>
<reference evidence="2 3" key="1">
    <citation type="journal article" date="2014" name="PLoS Genet.">
        <title>Phylogenetically driven sequencing of extremely halophilic archaea reveals strategies for static and dynamic osmo-response.</title>
        <authorList>
            <person name="Becker E.A."/>
            <person name="Seitzer P.M."/>
            <person name="Tritt A."/>
            <person name="Larsen D."/>
            <person name="Krusor M."/>
            <person name="Yao A.I."/>
            <person name="Wu D."/>
            <person name="Madern D."/>
            <person name="Eisen J.A."/>
            <person name="Darling A.E."/>
            <person name="Facciotti M.T."/>
        </authorList>
    </citation>
    <scope>NUCLEOTIDE SEQUENCE [LARGE SCALE GENOMIC DNA]</scope>
    <source>
        <strain evidence="2 3">JCM 13561</strain>
    </source>
</reference>
<name>M0NVM7_9EURY</name>
<organism evidence="2 3">
    <name type="scientific">Halorubrum distributum JCM 13561</name>
    <dbReference type="NCBI Taxonomy" id="1227483"/>
    <lineage>
        <taxon>Archaea</taxon>
        <taxon>Methanobacteriati</taxon>
        <taxon>Methanobacteriota</taxon>
        <taxon>Stenosarchaea group</taxon>
        <taxon>Halobacteria</taxon>
        <taxon>Halobacteriales</taxon>
        <taxon>Haloferacaceae</taxon>
        <taxon>Halorubrum</taxon>
        <taxon>Halorubrum distributum group</taxon>
    </lineage>
</organism>
<dbReference type="Pfam" id="PF13649">
    <property type="entry name" value="Methyltransf_25"/>
    <property type="match status" value="1"/>
</dbReference>
<dbReference type="CDD" id="cd02440">
    <property type="entry name" value="AdoMet_MTases"/>
    <property type="match status" value="1"/>
</dbReference>
<dbReference type="InterPro" id="IPR029063">
    <property type="entry name" value="SAM-dependent_MTases_sf"/>
</dbReference>
<accession>M0NVM7</accession>
<evidence type="ECO:0000259" key="1">
    <source>
        <dbReference type="Pfam" id="PF13649"/>
    </source>
</evidence>
<dbReference type="PATRIC" id="fig|1227483.3.peg.1444"/>
<proteinExistence type="predicted"/>
<feature type="domain" description="Methyltransferase" evidence="1">
    <location>
        <begin position="51"/>
        <end position="139"/>
    </location>
</feature>
<keyword evidence="2" id="KW-0808">Transferase</keyword>
<dbReference type="SUPFAM" id="SSF53335">
    <property type="entry name" value="S-adenosyl-L-methionine-dependent methyltransferases"/>
    <property type="match status" value="1"/>
</dbReference>
<gene>
    <name evidence="2" type="ORF">C470_07334</name>
</gene>
<dbReference type="GO" id="GO:0032259">
    <property type="term" value="P:methylation"/>
    <property type="evidence" value="ECO:0007669"/>
    <property type="project" value="UniProtKB-KW"/>
</dbReference>
<dbReference type="EMBL" id="AOJF01000032">
    <property type="protein sequence ID" value="EMA61319.1"/>
    <property type="molecule type" value="Genomic_DNA"/>
</dbReference>
<comment type="caution">
    <text evidence="2">The sequence shown here is derived from an EMBL/GenBank/DDBJ whole genome shotgun (WGS) entry which is preliminary data.</text>
</comment>
<keyword evidence="2" id="KW-0489">Methyltransferase</keyword>
<dbReference type="Proteomes" id="UP000011581">
    <property type="component" value="Unassembled WGS sequence"/>
</dbReference>
<evidence type="ECO:0000313" key="3">
    <source>
        <dbReference type="Proteomes" id="UP000011581"/>
    </source>
</evidence>
<sequence>MDRNAVRRAWDAVAETYAARRDPDGSDAALIDDLLDALAGDPEAGDGDPLVLDVGCGDGARTLANLPPGSVGLDVSRRGLDLARETVPDARLVHGEMSALPFAADRFDAITAYHAVFHVERERHPDVYDEFARVLRPGGRLLATLPSGRFETVRQGWMGGEMFFSAPGRERTLDQLRAAGFADVETRTATDPLGSSTEFAFAKLKGDAAPDGGATESGATDP</sequence>
<dbReference type="InterPro" id="IPR041698">
    <property type="entry name" value="Methyltransf_25"/>
</dbReference>
<dbReference type="AlphaFoldDB" id="M0NVM7"/>
<protein>
    <submittedName>
        <fullName evidence="2">S-adenosylmethionine-dependent methyltransferase 3</fullName>
    </submittedName>
</protein>